<keyword evidence="4" id="KW-0539">Nucleus</keyword>
<dbReference type="GO" id="GO:0030688">
    <property type="term" value="C:preribosome, small subunit precursor"/>
    <property type="evidence" value="ECO:0007669"/>
    <property type="project" value="InterPro"/>
</dbReference>
<organism evidence="6 7">
    <name type="scientific">Leucocoprinus leucothites</name>
    <dbReference type="NCBI Taxonomy" id="201217"/>
    <lineage>
        <taxon>Eukaryota</taxon>
        <taxon>Fungi</taxon>
        <taxon>Dikarya</taxon>
        <taxon>Basidiomycota</taxon>
        <taxon>Agaricomycotina</taxon>
        <taxon>Agaricomycetes</taxon>
        <taxon>Agaricomycetidae</taxon>
        <taxon>Agaricales</taxon>
        <taxon>Agaricineae</taxon>
        <taxon>Agaricaceae</taxon>
        <taxon>Leucocoprinus</taxon>
    </lineage>
</organism>
<name>A0A8H5D9K4_9AGAR</name>
<dbReference type="GO" id="GO:0030686">
    <property type="term" value="C:90S preribosome"/>
    <property type="evidence" value="ECO:0007669"/>
    <property type="project" value="InterPro"/>
</dbReference>
<dbReference type="EMBL" id="JAACJO010000007">
    <property type="protein sequence ID" value="KAF5355689.1"/>
    <property type="molecule type" value="Genomic_DNA"/>
</dbReference>
<comment type="caution">
    <text evidence="6">The sequence shown here is derived from an EMBL/GenBank/DDBJ whole genome shotgun (WGS) entry which is preliminary data.</text>
</comment>
<sequence>MPKEHKSRAAAHEPSVKLSKRSFAVRDNVVEHVEIGAAAEASGNEILAALGAAQTPQETLTKKERQALKREAFLHSQSRLPRFCWISIHILTAYFRLSERLELGALKTPYSKSHTRRVKRKAKEQLAGGGLNDIQAILSTIAADEDEADAASQPGENATKRNKDSSSMETDQQDEKNQSQTQQRAGKIGESNTVPLSKNQRKRALQTEMFRQPLIRSNPEFAKNPFATIRTHAQNTLIRHQPPS</sequence>
<gene>
    <name evidence="6" type="ORF">D9756_003862</name>
</gene>
<evidence type="ECO:0000256" key="4">
    <source>
        <dbReference type="ARBA" id="ARBA00023242"/>
    </source>
</evidence>
<evidence type="ECO:0000256" key="1">
    <source>
        <dbReference type="ARBA" id="ARBA00004604"/>
    </source>
</evidence>
<dbReference type="OrthoDB" id="18703at2759"/>
<reference evidence="6 7" key="1">
    <citation type="journal article" date="2020" name="ISME J.">
        <title>Uncovering the hidden diversity of litter-decomposition mechanisms in mushroom-forming fungi.</title>
        <authorList>
            <person name="Floudas D."/>
            <person name="Bentzer J."/>
            <person name="Ahren D."/>
            <person name="Johansson T."/>
            <person name="Persson P."/>
            <person name="Tunlid A."/>
        </authorList>
    </citation>
    <scope>NUCLEOTIDE SEQUENCE [LARGE SCALE GENOMIC DNA]</scope>
    <source>
        <strain evidence="6 7">CBS 146.42</strain>
    </source>
</reference>
<dbReference type="Proteomes" id="UP000559027">
    <property type="component" value="Unassembled WGS sequence"/>
</dbReference>
<proteinExistence type="inferred from homology"/>
<comment type="similarity">
    <text evidence="2">Belongs to the SLX9 family.</text>
</comment>
<dbReference type="GO" id="GO:0000462">
    <property type="term" value="P:maturation of SSU-rRNA from tricistronic rRNA transcript (SSU-rRNA, 5.8S rRNA, LSU-rRNA)"/>
    <property type="evidence" value="ECO:0007669"/>
    <property type="project" value="InterPro"/>
</dbReference>
<feature type="region of interest" description="Disordered" evidence="5">
    <location>
        <begin position="146"/>
        <end position="203"/>
    </location>
</feature>
<dbReference type="Pfam" id="PF15341">
    <property type="entry name" value="SLX9"/>
    <property type="match status" value="1"/>
</dbReference>
<protein>
    <recommendedName>
        <fullName evidence="3">Ribosome biogenesis protein SLX9</fullName>
    </recommendedName>
</protein>
<dbReference type="AlphaFoldDB" id="A0A8H5D9K4"/>
<evidence type="ECO:0000256" key="3">
    <source>
        <dbReference type="ARBA" id="ARBA00021321"/>
    </source>
</evidence>
<dbReference type="InterPro" id="IPR028160">
    <property type="entry name" value="Slx9-like"/>
</dbReference>
<keyword evidence="7" id="KW-1185">Reference proteome</keyword>
<feature type="compositionally biased region" description="Polar residues" evidence="5">
    <location>
        <begin position="178"/>
        <end position="198"/>
    </location>
</feature>
<evidence type="ECO:0000256" key="5">
    <source>
        <dbReference type="SAM" id="MobiDB-lite"/>
    </source>
</evidence>
<comment type="subcellular location">
    <subcellularLocation>
        <location evidence="1">Nucleus</location>
        <location evidence="1">Nucleolus</location>
    </subcellularLocation>
</comment>
<evidence type="ECO:0000313" key="6">
    <source>
        <dbReference type="EMBL" id="KAF5355689.1"/>
    </source>
</evidence>
<evidence type="ECO:0000256" key="2">
    <source>
        <dbReference type="ARBA" id="ARBA00011022"/>
    </source>
</evidence>
<accession>A0A8H5D9K4</accession>
<dbReference type="GO" id="GO:0005730">
    <property type="term" value="C:nucleolus"/>
    <property type="evidence" value="ECO:0007669"/>
    <property type="project" value="UniProtKB-SubCell"/>
</dbReference>
<evidence type="ECO:0000313" key="7">
    <source>
        <dbReference type="Proteomes" id="UP000559027"/>
    </source>
</evidence>